<proteinExistence type="inferred from homology"/>
<keyword evidence="13" id="KW-1185">Reference proteome</keyword>
<evidence type="ECO:0000256" key="2">
    <source>
        <dbReference type="ARBA" id="ARBA00005179"/>
    </source>
</evidence>
<dbReference type="Pfam" id="PF00067">
    <property type="entry name" value="p450"/>
    <property type="match status" value="1"/>
</dbReference>
<dbReference type="InterPro" id="IPR002401">
    <property type="entry name" value="Cyt_P450_E_grp-I"/>
</dbReference>
<feature type="binding site" description="axial binding residue" evidence="9">
    <location>
        <position position="456"/>
    </location>
    <ligand>
        <name>heme</name>
        <dbReference type="ChEBI" id="CHEBI:30413"/>
    </ligand>
    <ligandPart>
        <name>Fe</name>
        <dbReference type="ChEBI" id="CHEBI:18248"/>
    </ligandPart>
</feature>
<keyword evidence="7 9" id="KW-0408">Iron</keyword>
<evidence type="ECO:0000256" key="11">
    <source>
        <dbReference type="SAM" id="Phobius"/>
    </source>
</evidence>
<dbReference type="Gene3D" id="1.10.630.10">
    <property type="entry name" value="Cytochrome P450"/>
    <property type="match status" value="1"/>
</dbReference>
<evidence type="ECO:0000256" key="5">
    <source>
        <dbReference type="ARBA" id="ARBA00022723"/>
    </source>
</evidence>
<evidence type="ECO:0000256" key="6">
    <source>
        <dbReference type="ARBA" id="ARBA00023002"/>
    </source>
</evidence>
<dbReference type="SUPFAM" id="SSF48264">
    <property type="entry name" value="Cytochrome P450"/>
    <property type="match status" value="1"/>
</dbReference>
<comment type="pathway">
    <text evidence="2">Secondary metabolite biosynthesis.</text>
</comment>
<dbReference type="STRING" id="47427.A0A2H3DH54"/>
<feature type="transmembrane region" description="Helical" evidence="11">
    <location>
        <begin position="6"/>
        <end position="24"/>
    </location>
</feature>
<dbReference type="InterPro" id="IPR001128">
    <property type="entry name" value="Cyt_P450"/>
</dbReference>
<evidence type="ECO:0000313" key="13">
    <source>
        <dbReference type="Proteomes" id="UP000217790"/>
    </source>
</evidence>
<keyword evidence="11" id="KW-0812">Transmembrane</keyword>
<dbReference type="PANTHER" id="PTHR46300">
    <property type="entry name" value="P450, PUTATIVE (EUROFUNG)-RELATED-RELATED"/>
    <property type="match status" value="1"/>
</dbReference>
<evidence type="ECO:0000256" key="8">
    <source>
        <dbReference type="ARBA" id="ARBA00023033"/>
    </source>
</evidence>
<keyword evidence="11" id="KW-0472">Membrane</keyword>
<dbReference type="AlphaFoldDB" id="A0A2H3DH54"/>
<name>A0A2H3DH54_ARMGA</name>
<evidence type="ECO:0000256" key="1">
    <source>
        <dbReference type="ARBA" id="ARBA00001971"/>
    </source>
</evidence>
<dbReference type="CDD" id="cd11065">
    <property type="entry name" value="CYP64-like"/>
    <property type="match status" value="1"/>
</dbReference>
<dbReference type="GO" id="GO:0016705">
    <property type="term" value="F:oxidoreductase activity, acting on paired donors, with incorporation or reduction of molecular oxygen"/>
    <property type="evidence" value="ECO:0007669"/>
    <property type="project" value="InterPro"/>
</dbReference>
<evidence type="ECO:0000256" key="9">
    <source>
        <dbReference type="PIRSR" id="PIRSR602401-1"/>
    </source>
</evidence>
<dbReference type="PROSITE" id="PS00086">
    <property type="entry name" value="CYTOCHROME_P450"/>
    <property type="match status" value="1"/>
</dbReference>
<keyword evidence="5 9" id="KW-0479">Metal-binding</keyword>
<keyword evidence="4 9" id="KW-0349">Heme</keyword>
<evidence type="ECO:0000256" key="3">
    <source>
        <dbReference type="ARBA" id="ARBA00010617"/>
    </source>
</evidence>
<accession>A0A2H3DH54</accession>
<gene>
    <name evidence="12" type="ORF">ARMGADRAFT_1030083</name>
</gene>
<dbReference type="GO" id="GO:0020037">
    <property type="term" value="F:heme binding"/>
    <property type="evidence" value="ECO:0007669"/>
    <property type="project" value="InterPro"/>
</dbReference>
<keyword evidence="8 10" id="KW-0503">Monooxygenase</keyword>
<dbReference type="InterPro" id="IPR050364">
    <property type="entry name" value="Cytochrome_P450_fung"/>
</dbReference>
<keyword evidence="11" id="KW-1133">Transmembrane helix</keyword>
<keyword evidence="6 10" id="KW-0560">Oxidoreductase</keyword>
<organism evidence="12 13">
    <name type="scientific">Armillaria gallica</name>
    <name type="common">Bulbous honey fungus</name>
    <name type="synonym">Armillaria bulbosa</name>
    <dbReference type="NCBI Taxonomy" id="47427"/>
    <lineage>
        <taxon>Eukaryota</taxon>
        <taxon>Fungi</taxon>
        <taxon>Dikarya</taxon>
        <taxon>Basidiomycota</taxon>
        <taxon>Agaricomycotina</taxon>
        <taxon>Agaricomycetes</taxon>
        <taxon>Agaricomycetidae</taxon>
        <taxon>Agaricales</taxon>
        <taxon>Marasmiineae</taxon>
        <taxon>Physalacriaceae</taxon>
        <taxon>Armillaria</taxon>
    </lineage>
</organism>
<dbReference type="InParanoid" id="A0A2H3DH54"/>
<dbReference type="Proteomes" id="UP000217790">
    <property type="component" value="Unassembled WGS sequence"/>
</dbReference>
<evidence type="ECO:0000256" key="7">
    <source>
        <dbReference type="ARBA" id="ARBA00023004"/>
    </source>
</evidence>
<reference evidence="13" key="1">
    <citation type="journal article" date="2017" name="Nat. Ecol. Evol.">
        <title>Genome expansion and lineage-specific genetic innovations in the forest pathogenic fungi Armillaria.</title>
        <authorList>
            <person name="Sipos G."/>
            <person name="Prasanna A.N."/>
            <person name="Walter M.C."/>
            <person name="O'Connor E."/>
            <person name="Balint B."/>
            <person name="Krizsan K."/>
            <person name="Kiss B."/>
            <person name="Hess J."/>
            <person name="Varga T."/>
            <person name="Slot J."/>
            <person name="Riley R."/>
            <person name="Boka B."/>
            <person name="Rigling D."/>
            <person name="Barry K."/>
            <person name="Lee J."/>
            <person name="Mihaltcheva S."/>
            <person name="LaButti K."/>
            <person name="Lipzen A."/>
            <person name="Waldron R."/>
            <person name="Moloney N.M."/>
            <person name="Sperisen C."/>
            <person name="Kredics L."/>
            <person name="Vagvoelgyi C."/>
            <person name="Patrignani A."/>
            <person name="Fitzpatrick D."/>
            <person name="Nagy I."/>
            <person name="Doyle S."/>
            <person name="Anderson J.B."/>
            <person name="Grigoriev I.V."/>
            <person name="Gueldener U."/>
            <person name="Muensterkoetter M."/>
            <person name="Nagy L.G."/>
        </authorList>
    </citation>
    <scope>NUCLEOTIDE SEQUENCE [LARGE SCALE GENOMIC DNA]</scope>
    <source>
        <strain evidence="13">Ar21-2</strain>
    </source>
</reference>
<comment type="similarity">
    <text evidence="3 10">Belongs to the cytochrome P450 family.</text>
</comment>
<dbReference type="GO" id="GO:0004497">
    <property type="term" value="F:monooxygenase activity"/>
    <property type="evidence" value="ECO:0007669"/>
    <property type="project" value="UniProtKB-KW"/>
</dbReference>
<dbReference type="EMBL" id="KZ293656">
    <property type="protein sequence ID" value="PBK93450.1"/>
    <property type="molecule type" value="Genomic_DNA"/>
</dbReference>
<evidence type="ECO:0000313" key="12">
    <source>
        <dbReference type="EMBL" id="PBK93450.1"/>
    </source>
</evidence>
<dbReference type="InterPro" id="IPR036396">
    <property type="entry name" value="Cyt_P450_sf"/>
</dbReference>
<evidence type="ECO:0000256" key="10">
    <source>
        <dbReference type="RuleBase" id="RU000461"/>
    </source>
</evidence>
<dbReference type="PANTHER" id="PTHR46300:SF7">
    <property type="entry name" value="P450, PUTATIVE (EUROFUNG)-RELATED"/>
    <property type="match status" value="1"/>
</dbReference>
<sequence>MFNSIRTLDISIAFVGLILAWHLFRRTRRSTARFPPGPRGLPLIGNLLDMPSEKEWLTFAKWGEKYGTVPPSENMAIKYAHSILQGDITSISILGQRMVVINSVQIAASLLDKKGLISSDRPFFAMSELIGWKNGLALMPYGARFRNFRRLAHQLFGSNMTMKPFLPMVELGTHRFLKRVSAKPEGLSAHIRKTAGAVILQISHGYTIQEENDPFVNLAEEVMNQFSLATVPSGFLVNLIPILRHIPEWFPGAGFKRTAREWASTLNEFIERPHNYVKQEMAAGKARLSLTSSHLGDGVSAEEECDIKWLAGALYAGGADTTVASVYAFFKAMLLYPEVQAKAQAEIDAVIGNDRLPRFDDRERLPYVNALVLEVLRWHTVAPAGVPHCVTEDVVQSGYFIPKGSLIIANIWKMLHDPTIYNEPFKFNPDRFIRTETKEPELDPYKVAFGFGRRICPGRLLADASVFMSCAMVLAVFDISKYSENGVVFEPDTEHTAGVVSHPTPFKCTIQARSRKALDLINEESLSWEMC</sequence>
<dbReference type="PRINTS" id="PR00463">
    <property type="entry name" value="EP450I"/>
</dbReference>
<dbReference type="GO" id="GO:0005506">
    <property type="term" value="F:iron ion binding"/>
    <property type="evidence" value="ECO:0007669"/>
    <property type="project" value="InterPro"/>
</dbReference>
<comment type="cofactor">
    <cofactor evidence="1 9">
        <name>heme</name>
        <dbReference type="ChEBI" id="CHEBI:30413"/>
    </cofactor>
</comment>
<dbReference type="OrthoDB" id="2789670at2759"/>
<dbReference type="OMA" id="HRSELPY"/>
<protein>
    <submittedName>
        <fullName evidence="12">Cytochrome P450</fullName>
    </submittedName>
</protein>
<dbReference type="InterPro" id="IPR017972">
    <property type="entry name" value="Cyt_P450_CS"/>
</dbReference>
<evidence type="ECO:0000256" key="4">
    <source>
        <dbReference type="ARBA" id="ARBA00022617"/>
    </source>
</evidence>